<dbReference type="Proteomes" id="UP000554482">
    <property type="component" value="Unassembled WGS sequence"/>
</dbReference>
<evidence type="ECO:0000313" key="1">
    <source>
        <dbReference type="EMBL" id="KAF5195779.1"/>
    </source>
</evidence>
<dbReference type="EMBL" id="JABWDY010016845">
    <property type="protein sequence ID" value="KAF5195779.1"/>
    <property type="molecule type" value="Genomic_DNA"/>
</dbReference>
<name>A0A7J6WEF0_THATH</name>
<comment type="caution">
    <text evidence="1">The sequence shown here is derived from an EMBL/GenBank/DDBJ whole genome shotgun (WGS) entry which is preliminary data.</text>
</comment>
<accession>A0A7J6WEF0</accession>
<proteinExistence type="predicted"/>
<gene>
    <name evidence="1" type="ORF">FRX31_014634</name>
</gene>
<organism evidence="1 2">
    <name type="scientific">Thalictrum thalictroides</name>
    <name type="common">Rue-anemone</name>
    <name type="synonym">Anemone thalictroides</name>
    <dbReference type="NCBI Taxonomy" id="46969"/>
    <lineage>
        <taxon>Eukaryota</taxon>
        <taxon>Viridiplantae</taxon>
        <taxon>Streptophyta</taxon>
        <taxon>Embryophyta</taxon>
        <taxon>Tracheophyta</taxon>
        <taxon>Spermatophyta</taxon>
        <taxon>Magnoliopsida</taxon>
        <taxon>Ranunculales</taxon>
        <taxon>Ranunculaceae</taxon>
        <taxon>Thalictroideae</taxon>
        <taxon>Thalictrum</taxon>
    </lineage>
</organism>
<reference evidence="1 2" key="1">
    <citation type="submission" date="2020-06" db="EMBL/GenBank/DDBJ databases">
        <title>Transcriptomic and genomic resources for Thalictrum thalictroides and T. hernandezii: Facilitating candidate gene discovery in an emerging model plant lineage.</title>
        <authorList>
            <person name="Arias T."/>
            <person name="Riano-Pachon D.M."/>
            <person name="Di Stilio V.S."/>
        </authorList>
    </citation>
    <scope>NUCLEOTIDE SEQUENCE [LARGE SCALE GENOMIC DNA]</scope>
    <source>
        <strain evidence="2">cv. WT478/WT964</strain>
        <tissue evidence="1">Leaves</tissue>
    </source>
</reference>
<dbReference type="AlphaFoldDB" id="A0A7J6WEF0"/>
<protein>
    <submittedName>
        <fullName evidence="1">Uncharacterized protein</fullName>
    </submittedName>
</protein>
<sequence length="60" mass="6839">MKQAIAKDNIHSHTYMNKLSCNTRSFFVQFSFPEDAEPCILPFRQLPCASPISRHGNLSL</sequence>
<evidence type="ECO:0000313" key="2">
    <source>
        <dbReference type="Proteomes" id="UP000554482"/>
    </source>
</evidence>
<keyword evidence="2" id="KW-1185">Reference proteome</keyword>